<dbReference type="GO" id="GO:0003677">
    <property type="term" value="F:DNA binding"/>
    <property type="evidence" value="ECO:0007669"/>
    <property type="project" value="UniProtKB-KW"/>
</dbReference>
<dbReference type="Gene3D" id="1.20.120.530">
    <property type="entry name" value="GntR ligand-binding domain-like"/>
    <property type="match status" value="1"/>
</dbReference>
<evidence type="ECO:0000256" key="3">
    <source>
        <dbReference type="ARBA" id="ARBA00023163"/>
    </source>
</evidence>
<reference evidence="5 6" key="1">
    <citation type="submission" date="2018-10" db="EMBL/GenBank/DDBJ databases">
        <title>Comparison of Escherichia coli isolates recovered from retail chicken and from chicken fecal samples by antimicrobial susceptibility test and whole genome sequencing.</title>
        <authorList>
            <person name="Tang B."/>
            <person name="Ma Y."/>
            <person name="He X."/>
            <person name="Cao L."/>
            <person name="Xia X."/>
            <person name="Yang H."/>
        </authorList>
    </citation>
    <scope>NUCLEOTIDE SEQUENCE [LARGE SCALE GENOMIC DNA]</scope>
    <source>
        <strain evidence="5 6">CMJH98b</strain>
    </source>
</reference>
<gene>
    <name evidence="5" type="ORF">EAI46_21060</name>
</gene>
<dbReference type="InterPro" id="IPR008920">
    <property type="entry name" value="TF_FadR/GntR_C"/>
</dbReference>
<dbReference type="Proteomes" id="UP000281340">
    <property type="component" value="Unassembled WGS sequence"/>
</dbReference>
<evidence type="ECO:0000259" key="4">
    <source>
        <dbReference type="Pfam" id="PF07729"/>
    </source>
</evidence>
<comment type="caution">
    <text evidence="5">The sequence shown here is derived from an EMBL/GenBank/DDBJ whole genome shotgun (WGS) entry which is preliminary data.</text>
</comment>
<dbReference type="AlphaFoldDB" id="A0A3L9I0K0"/>
<keyword evidence="2" id="KW-0238">DNA-binding</keyword>
<dbReference type="InterPro" id="IPR011711">
    <property type="entry name" value="GntR_C"/>
</dbReference>
<organism evidence="5 6">
    <name type="scientific">Escherichia coli</name>
    <dbReference type="NCBI Taxonomy" id="562"/>
    <lineage>
        <taxon>Bacteria</taxon>
        <taxon>Pseudomonadati</taxon>
        <taxon>Pseudomonadota</taxon>
        <taxon>Gammaproteobacteria</taxon>
        <taxon>Enterobacterales</taxon>
        <taxon>Enterobacteriaceae</taxon>
        <taxon>Escherichia</taxon>
    </lineage>
</organism>
<evidence type="ECO:0000256" key="2">
    <source>
        <dbReference type="ARBA" id="ARBA00023125"/>
    </source>
</evidence>
<evidence type="ECO:0000313" key="6">
    <source>
        <dbReference type="Proteomes" id="UP000281340"/>
    </source>
</evidence>
<accession>A0A3L9I0K0</accession>
<feature type="non-terminal residue" evidence="5">
    <location>
        <position position="1"/>
    </location>
</feature>
<feature type="domain" description="GntR C-terminal" evidence="4">
    <location>
        <begin position="4"/>
        <end position="34"/>
    </location>
</feature>
<evidence type="ECO:0000256" key="1">
    <source>
        <dbReference type="ARBA" id="ARBA00023015"/>
    </source>
</evidence>
<keyword evidence="3" id="KW-0804">Transcription</keyword>
<dbReference type="SUPFAM" id="SSF48008">
    <property type="entry name" value="GntR ligand-binding domain-like"/>
    <property type="match status" value="1"/>
</dbReference>
<evidence type="ECO:0000313" key="5">
    <source>
        <dbReference type="EMBL" id="RLY55198.1"/>
    </source>
</evidence>
<sequence length="48" mass="5364">VEMLEDKHDQHQTLTAAVLARDTARASELMRQHLLTPIPIIQQAMAGN</sequence>
<protein>
    <submittedName>
        <fullName evidence="5">FCD domain-containing protein</fullName>
    </submittedName>
</protein>
<dbReference type="Pfam" id="PF07729">
    <property type="entry name" value="FCD"/>
    <property type="match status" value="1"/>
</dbReference>
<name>A0A3L9I0K0_ECOLX</name>
<proteinExistence type="predicted"/>
<dbReference type="EMBL" id="RDDM01000218">
    <property type="protein sequence ID" value="RLY55198.1"/>
    <property type="molecule type" value="Genomic_DNA"/>
</dbReference>
<keyword evidence="1" id="KW-0805">Transcription regulation</keyword>